<dbReference type="Gene3D" id="2.30.42.10">
    <property type="match status" value="1"/>
</dbReference>
<dbReference type="RefSeq" id="WP_345063879.1">
    <property type="nucleotide sequence ID" value="NZ_BAABCN010000002.1"/>
</dbReference>
<dbReference type="EC" id="3.4.21.53" evidence="1"/>
<keyword evidence="6" id="KW-1185">Reference proteome</keyword>
<keyword evidence="1" id="KW-0645">Protease</keyword>
<dbReference type="Gene3D" id="3.30.230.10">
    <property type="match status" value="1"/>
</dbReference>
<dbReference type="EMBL" id="BAABCN010000002">
    <property type="protein sequence ID" value="GAA3872183.1"/>
    <property type="molecule type" value="Genomic_DNA"/>
</dbReference>
<feature type="domain" description="Lon proteolytic" evidence="4">
    <location>
        <begin position="255"/>
        <end position="353"/>
    </location>
</feature>
<reference evidence="6" key="1">
    <citation type="journal article" date="2019" name="Int. J. Syst. Evol. Microbiol.">
        <title>The Global Catalogue of Microorganisms (GCM) 10K type strain sequencing project: providing services to taxonomists for standard genome sequencing and annotation.</title>
        <authorList>
            <consortium name="The Broad Institute Genomics Platform"/>
            <consortium name="The Broad Institute Genome Sequencing Center for Infectious Disease"/>
            <person name="Wu L."/>
            <person name="Ma J."/>
        </authorList>
    </citation>
    <scope>NUCLEOTIDE SEQUENCE [LARGE SCALE GENOMIC DNA]</scope>
    <source>
        <strain evidence="6">JCM 17021</strain>
    </source>
</reference>
<keyword evidence="1" id="KW-0720">Serine protease</keyword>
<keyword evidence="2" id="KW-1133">Transmembrane helix</keyword>
<comment type="caution">
    <text evidence="5">The sequence shown here is derived from an EMBL/GenBank/DDBJ whole genome shotgun (WGS) entry which is preliminary data.</text>
</comment>
<feature type="transmembrane region" description="Helical" evidence="2">
    <location>
        <begin position="21"/>
        <end position="45"/>
    </location>
</feature>
<dbReference type="InterPro" id="IPR014721">
    <property type="entry name" value="Ribsml_uS5_D2-typ_fold_subgr"/>
</dbReference>
<dbReference type="SUPFAM" id="SSF50156">
    <property type="entry name" value="PDZ domain-like"/>
    <property type="match status" value="1"/>
</dbReference>
<feature type="domain" description="PDZ" evidence="3">
    <location>
        <begin position="138"/>
        <end position="217"/>
    </location>
</feature>
<dbReference type="InterPro" id="IPR008269">
    <property type="entry name" value="Lon_proteolytic"/>
</dbReference>
<organism evidence="5 6">
    <name type="scientific">Leifsonia kafniensis</name>
    <dbReference type="NCBI Taxonomy" id="475957"/>
    <lineage>
        <taxon>Bacteria</taxon>
        <taxon>Bacillati</taxon>
        <taxon>Actinomycetota</taxon>
        <taxon>Actinomycetes</taxon>
        <taxon>Micrococcales</taxon>
        <taxon>Microbacteriaceae</taxon>
        <taxon>Leifsonia</taxon>
    </lineage>
</organism>
<dbReference type="PANTHER" id="PTHR10046">
    <property type="entry name" value="ATP DEPENDENT LON PROTEASE FAMILY MEMBER"/>
    <property type="match status" value="1"/>
</dbReference>
<dbReference type="Pfam" id="PF13180">
    <property type="entry name" value="PDZ_2"/>
    <property type="match status" value="1"/>
</dbReference>
<dbReference type="InterPro" id="IPR027065">
    <property type="entry name" value="Lon_Prtase"/>
</dbReference>
<dbReference type="SUPFAM" id="SSF54211">
    <property type="entry name" value="Ribosomal protein S5 domain 2-like"/>
    <property type="match status" value="1"/>
</dbReference>
<evidence type="ECO:0000259" key="3">
    <source>
        <dbReference type="PROSITE" id="PS50106"/>
    </source>
</evidence>
<evidence type="ECO:0000256" key="2">
    <source>
        <dbReference type="SAM" id="Phobius"/>
    </source>
</evidence>
<feature type="active site" evidence="1">
    <location>
        <position position="260"/>
    </location>
</feature>
<accession>A0ABP7KBS5</accession>
<evidence type="ECO:0000256" key="1">
    <source>
        <dbReference type="PROSITE-ProRule" id="PRU01122"/>
    </source>
</evidence>
<sequence>MALFTDDHTGLHGQPSRRLRAGWIVLLIAVLCGLLLAIVPSPYVVEQPGPVFNTLGSAKNADGKEVPLITISDEKTYPTDGSLNMLTVSVVGNPDQRLNWLTVAGAWFDSTKAVVPLEAVFPPNVTTEQRNTENEAAMVDSQKEAVAAALTHQGISYSTNVAVMSLTSESPATGILKPDDQIISVNGTPITDISSLRAALKANGAGQPATIAIVRDGKDATVEVTPVEQDGAVIAGINVKTDYEFPFPVSIQLNNVGGPSAGMMFALGIIDKLTPESLTGGADIAGTGTIDPAGTVGPIGGIQQKMFGAKGAGAKWFLAPASNCNEVTGHIPDGLRVFSVTTLDEAVTALDAISSGKGLDALPTCPVS</sequence>
<protein>
    <recommendedName>
        <fullName evidence="1">endopeptidase La</fullName>
        <ecNumber evidence="1">3.4.21.53</ecNumber>
    </recommendedName>
</protein>
<dbReference type="SMART" id="SM00228">
    <property type="entry name" value="PDZ"/>
    <property type="match status" value="1"/>
</dbReference>
<keyword evidence="2" id="KW-0472">Membrane</keyword>
<dbReference type="InterPro" id="IPR020568">
    <property type="entry name" value="Ribosomal_Su5_D2-typ_SF"/>
</dbReference>
<keyword evidence="1" id="KW-0378">Hydrolase</keyword>
<evidence type="ECO:0000313" key="6">
    <source>
        <dbReference type="Proteomes" id="UP001501803"/>
    </source>
</evidence>
<dbReference type="Proteomes" id="UP001501803">
    <property type="component" value="Unassembled WGS sequence"/>
</dbReference>
<dbReference type="PROSITE" id="PS50106">
    <property type="entry name" value="PDZ"/>
    <property type="match status" value="1"/>
</dbReference>
<comment type="similarity">
    <text evidence="1">Belongs to the peptidase S16 family.</text>
</comment>
<dbReference type="PROSITE" id="PS51786">
    <property type="entry name" value="LON_PROTEOLYTIC"/>
    <property type="match status" value="1"/>
</dbReference>
<dbReference type="InterPro" id="IPR036034">
    <property type="entry name" value="PDZ_sf"/>
</dbReference>
<dbReference type="InterPro" id="IPR001478">
    <property type="entry name" value="PDZ"/>
</dbReference>
<comment type="catalytic activity">
    <reaction evidence="1">
        <text>Hydrolysis of proteins in presence of ATP.</text>
        <dbReference type="EC" id="3.4.21.53"/>
    </reaction>
</comment>
<keyword evidence="2" id="KW-0812">Transmembrane</keyword>
<feature type="active site" evidence="1">
    <location>
        <position position="305"/>
    </location>
</feature>
<dbReference type="Pfam" id="PF05362">
    <property type="entry name" value="Lon_C"/>
    <property type="match status" value="1"/>
</dbReference>
<name>A0ABP7KBS5_9MICO</name>
<evidence type="ECO:0000313" key="5">
    <source>
        <dbReference type="EMBL" id="GAA3872183.1"/>
    </source>
</evidence>
<proteinExistence type="inferred from homology"/>
<evidence type="ECO:0000259" key="4">
    <source>
        <dbReference type="PROSITE" id="PS51786"/>
    </source>
</evidence>
<gene>
    <name evidence="5" type="ORF">GCM10022381_14070</name>
</gene>